<feature type="compositionally biased region" description="Basic and acidic residues" evidence="5">
    <location>
        <begin position="205"/>
        <end position="222"/>
    </location>
</feature>
<evidence type="ECO:0000259" key="6">
    <source>
        <dbReference type="PROSITE" id="PS50977"/>
    </source>
</evidence>
<dbReference type="PROSITE" id="PS50977">
    <property type="entry name" value="HTH_TETR_2"/>
    <property type="match status" value="1"/>
</dbReference>
<dbReference type="EMBL" id="JBHSQO010000027">
    <property type="protein sequence ID" value="MFC6092344.1"/>
    <property type="molecule type" value="Genomic_DNA"/>
</dbReference>
<reference evidence="8" key="1">
    <citation type="journal article" date="2019" name="Int. J. Syst. Evol. Microbiol.">
        <title>The Global Catalogue of Microorganisms (GCM) 10K type strain sequencing project: providing services to taxonomists for standard genome sequencing and annotation.</title>
        <authorList>
            <consortium name="The Broad Institute Genomics Platform"/>
            <consortium name="The Broad Institute Genome Sequencing Center for Infectious Disease"/>
            <person name="Wu L."/>
            <person name="Ma J."/>
        </authorList>
    </citation>
    <scope>NUCLEOTIDE SEQUENCE [LARGE SCALE GENOMIC DNA]</scope>
    <source>
        <strain evidence="8">CGMCC 4.7246</strain>
    </source>
</reference>
<dbReference type="Gene3D" id="1.10.357.10">
    <property type="entry name" value="Tetracycline Repressor, domain 2"/>
    <property type="match status" value="1"/>
</dbReference>
<accession>A0ABW1PAE4</accession>
<evidence type="ECO:0000256" key="1">
    <source>
        <dbReference type="ARBA" id="ARBA00023015"/>
    </source>
</evidence>
<dbReference type="RefSeq" id="WP_380638635.1">
    <property type="nucleotide sequence ID" value="NZ_JBHSQO010000027.1"/>
</dbReference>
<dbReference type="InterPro" id="IPR001647">
    <property type="entry name" value="HTH_TetR"/>
</dbReference>
<evidence type="ECO:0000256" key="2">
    <source>
        <dbReference type="ARBA" id="ARBA00023125"/>
    </source>
</evidence>
<feature type="domain" description="HTH tetR-type" evidence="6">
    <location>
        <begin position="11"/>
        <end position="71"/>
    </location>
</feature>
<dbReference type="PRINTS" id="PR00455">
    <property type="entry name" value="HTHTETR"/>
</dbReference>
<dbReference type="SUPFAM" id="SSF46689">
    <property type="entry name" value="Homeodomain-like"/>
    <property type="match status" value="1"/>
</dbReference>
<comment type="caution">
    <text evidence="7">The sequence shown here is derived from an EMBL/GenBank/DDBJ whole genome shotgun (WGS) entry which is preliminary data.</text>
</comment>
<name>A0ABW1PAE4_9PSEU</name>
<keyword evidence="2 4" id="KW-0238">DNA-binding</keyword>
<dbReference type="Proteomes" id="UP001596220">
    <property type="component" value="Unassembled WGS sequence"/>
</dbReference>
<feature type="region of interest" description="Disordered" evidence="5">
    <location>
        <begin position="198"/>
        <end position="232"/>
    </location>
</feature>
<proteinExistence type="predicted"/>
<dbReference type="InterPro" id="IPR036271">
    <property type="entry name" value="Tet_transcr_reg_TetR-rel_C_sf"/>
</dbReference>
<dbReference type="Gene3D" id="1.10.10.60">
    <property type="entry name" value="Homeodomain-like"/>
    <property type="match status" value="1"/>
</dbReference>
<evidence type="ECO:0000256" key="5">
    <source>
        <dbReference type="SAM" id="MobiDB-lite"/>
    </source>
</evidence>
<keyword evidence="3" id="KW-0804">Transcription</keyword>
<sequence>MAEPRSRRRGAELEAAVLDAAWAELSEVGYSRLTIEAVAKRAGTSKPVIYRRWPSRAELALAAWNRRVPVSVADPDTGDLREDLLGLFSSVARRADSMMNEMIAGVMGEAFRHPEVAGILRDRLTSRSPLTGPLDAIVDRAVARGELPPVEVPHRAARVPLDLIRSESMACGAPLSEDAVAELVDDIYLPLLHGLASRPLPQDGPDQRPGRPDSRVKSRAEFPESGQIDTIV</sequence>
<evidence type="ECO:0000256" key="4">
    <source>
        <dbReference type="PROSITE-ProRule" id="PRU00335"/>
    </source>
</evidence>
<keyword evidence="8" id="KW-1185">Reference proteome</keyword>
<evidence type="ECO:0000256" key="3">
    <source>
        <dbReference type="ARBA" id="ARBA00023163"/>
    </source>
</evidence>
<dbReference type="InterPro" id="IPR009057">
    <property type="entry name" value="Homeodomain-like_sf"/>
</dbReference>
<dbReference type="SUPFAM" id="SSF48498">
    <property type="entry name" value="Tetracyclin repressor-like, C-terminal domain"/>
    <property type="match status" value="1"/>
</dbReference>
<gene>
    <name evidence="7" type="ORF">ACFP3R_23995</name>
</gene>
<dbReference type="Pfam" id="PF16859">
    <property type="entry name" value="TetR_C_11"/>
    <property type="match status" value="1"/>
</dbReference>
<evidence type="ECO:0000313" key="8">
    <source>
        <dbReference type="Proteomes" id="UP001596220"/>
    </source>
</evidence>
<organism evidence="7 8">
    <name type="scientific">Saccharothrix lopnurensis</name>
    <dbReference type="NCBI Taxonomy" id="1670621"/>
    <lineage>
        <taxon>Bacteria</taxon>
        <taxon>Bacillati</taxon>
        <taxon>Actinomycetota</taxon>
        <taxon>Actinomycetes</taxon>
        <taxon>Pseudonocardiales</taxon>
        <taxon>Pseudonocardiaceae</taxon>
        <taxon>Saccharothrix</taxon>
    </lineage>
</organism>
<dbReference type="PANTHER" id="PTHR30055">
    <property type="entry name" value="HTH-TYPE TRANSCRIPTIONAL REGULATOR RUTR"/>
    <property type="match status" value="1"/>
</dbReference>
<dbReference type="InterPro" id="IPR011075">
    <property type="entry name" value="TetR_C"/>
</dbReference>
<dbReference type="Pfam" id="PF00440">
    <property type="entry name" value="TetR_N"/>
    <property type="match status" value="1"/>
</dbReference>
<evidence type="ECO:0000313" key="7">
    <source>
        <dbReference type="EMBL" id="MFC6092344.1"/>
    </source>
</evidence>
<feature type="DNA-binding region" description="H-T-H motif" evidence="4">
    <location>
        <begin position="34"/>
        <end position="53"/>
    </location>
</feature>
<dbReference type="InterPro" id="IPR050109">
    <property type="entry name" value="HTH-type_TetR-like_transc_reg"/>
</dbReference>
<dbReference type="PANTHER" id="PTHR30055:SF148">
    <property type="entry name" value="TETR-FAMILY TRANSCRIPTIONAL REGULATOR"/>
    <property type="match status" value="1"/>
</dbReference>
<keyword evidence="1" id="KW-0805">Transcription regulation</keyword>
<protein>
    <submittedName>
        <fullName evidence="7">TetR/AcrR family transcriptional regulator</fullName>
    </submittedName>
</protein>